<feature type="transmembrane region" description="Helical" evidence="2">
    <location>
        <begin position="223"/>
        <end position="243"/>
    </location>
</feature>
<keyword evidence="2" id="KW-0812">Transmembrane</keyword>
<keyword evidence="4" id="KW-1185">Reference proteome</keyword>
<dbReference type="AlphaFoldDB" id="G0SGA8"/>
<dbReference type="OrthoDB" id="5368516at2759"/>
<reference evidence="3 4" key="1">
    <citation type="journal article" date="2011" name="Cell">
        <title>Insight into structure and assembly of the nuclear pore complex by utilizing the genome of a eukaryotic thermophile.</title>
        <authorList>
            <person name="Amlacher S."/>
            <person name="Sarges P."/>
            <person name="Flemming D."/>
            <person name="van Noort V."/>
            <person name="Kunze R."/>
            <person name="Devos D.P."/>
            <person name="Arumugam M."/>
            <person name="Bork P."/>
            <person name="Hurt E."/>
        </authorList>
    </citation>
    <scope>NUCLEOTIDE SEQUENCE [LARGE SCALE GENOMIC DNA]</scope>
    <source>
        <strain evidence="4">DSM 1495 / CBS 144.50 / IMI 039719</strain>
    </source>
</reference>
<proteinExistence type="predicted"/>
<dbReference type="Proteomes" id="UP000008066">
    <property type="component" value="Unassembled WGS sequence"/>
</dbReference>
<feature type="region of interest" description="Disordered" evidence="1">
    <location>
        <begin position="564"/>
        <end position="709"/>
    </location>
</feature>
<organism evidence="4">
    <name type="scientific">Chaetomium thermophilum (strain DSM 1495 / CBS 144.50 / IMI 039719)</name>
    <name type="common">Thermochaetoides thermophila</name>
    <dbReference type="NCBI Taxonomy" id="759272"/>
    <lineage>
        <taxon>Eukaryota</taxon>
        <taxon>Fungi</taxon>
        <taxon>Dikarya</taxon>
        <taxon>Ascomycota</taxon>
        <taxon>Pezizomycotina</taxon>
        <taxon>Sordariomycetes</taxon>
        <taxon>Sordariomycetidae</taxon>
        <taxon>Sordariales</taxon>
        <taxon>Chaetomiaceae</taxon>
        <taxon>Thermochaetoides</taxon>
    </lineage>
</organism>
<dbReference type="RefSeq" id="XP_006696865.1">
    <property type="nucleotide sequence ID" value="XM_006696802.1"/>
</dbReference>
<evidence type="ECO:0000256" key="1">
    <source>
        <dbReference type="SAM" id="MobiDB-lite"/>
    </source>
</evidence>
<feature type="transmembrane region" description="Helical" evidence="2">
    <location>
        <begin position="137"/>
        <end position="159"/>
    </location>
</feature>
<dbReference type="eggNOG" id="ENOG502SMUJ">
    <property type="taxonomic scope" value="Eukaryota"/>
</dbReference>
<name>G0SGA8_CHATD</name>
<feature type="transmembrane region" description="Helical" evidence="2">
    <location>
        <begin position="255"/>
        <end position="280"/>
    </location>
</feature>
<gene>
    <name evidence="3" type="ORF">CTHT_0065660</name>
</gene>
<protein>
    <submittedName>
        <fullName evidence="3">Uncharacterized protein</fullName>
    </submittedName>
</protein>
<dbReference type="HOGENOM" id="CLU_020690_0_0_1"/>
<feature type="compositionally biased region" description="Polar residues" evidence="1">
    <location>
        <begin position="692"/>
        <end position="702"/>
    </location>
</feature>
<dbReference type="KEGG" id="cthr:CTHT_0065660"/>
<evidence type="ECO:0000256" key="2">
    <source>
        <dbReference type="SAM" id="Phobius"/>
    </source>
</evidence>
<evidence type="ECO:0000313" key="3">
    <source>
        <dbReference type="EMBL" id="EGS17247.1"/>
    </source>
</evidence>
<feature type="compositionally biased region" description="Polar residues" evidence="1">
    <location>
        <begin position="603"/>
        <end position="631"/>
    </location>
</feature>
<feature type="transmembrane region" description="Helical" evidence="2">
    <location>
        <begin position="20"/>
        <end position="42"/>
    </location>
</feature>
<feature type="transmembrane region" description="Helical" evidence="2">
    <location>
        <begin position="105"/>
        <end position="125"/>
    </location>
</feature>
<keyword evidence="2" id="KW-0472">Membrane</keyword>
<feature type="compositionally biased region" description="Polar residues" evidence="1">
    <location>
        <begin position="656"/>
        <end position="669"/>
    </location>
</feature>
<evidence type="ECO:0000313" key="4">
    <source>
        <dbReference type="Proteomes" id="UP000008066"/>
    </source>
</evidence>
<feature type="compositionally biased region" description="Pro residues" evidence="1">
    <location>
        <begin position="636"/>
        <end position="651"/>
    </location>
</feature>
<dbReference type="EMBL" id="GL988047">
    <property type="protein sequence ID" value="EGS17247.1"/>
    <property type="molecule type" value="Genomic_DNA"/>
</dbReference>
<keyword evidence="2" id="KW-1133">Transmembrane helix</keyword>
<dbReference type="GeneID" id="18260604"/>
<feature type="region of interest" description="Disordered" evidence="1">
    <location>
        <begin position="345"/>
        <end position="365"/>
    </location>
</feature>
<feature type="transmembrane region" description="Helical" evidence="2">
    <location>
        <begin position="66"/>
        <end position="85"/>
    </location>
</feature>
<feature type="transmembrane region" description="Helical" evidence="2">
    <location>
        <begin position="179"/>
        <end position="202"/>
    </location>
</feature>
<accession>G0SGA8</accession>
<sequence>MFFNELRFAAAKSIRTSTIILASFNMVAAFATAVGILCDSYFRSRRNRRLQLRPNGFWDFVPEGELYPLILSIAIVIQSATFAGAQSTGLKSLFGLGCTTMAQLMLPAVFLVPYIQLVFAVEIAIRGLKKSPFAPRGKYDVSICLAIVGLLTLAKFLVAGFDRSPNFCLTSLFWFVAHYSVMCFGLFVSIAAIILGCIVVVFTRLYRSIKVEVTARVSASKMIYYMAHSVISLGFMIPFFFVQGFRDRLGQPSNALTLAMVASVVANVSGLMTGGLYLFLKSSTLSTIGPMDKAGEYEDRQLRYKIQRVETSDDDRSEDFDFQITHPVGRPGRFTSESTLINTEKEEEAALDSQSAKWRRTPESTRSSKLAAMAAAILPKAPQPARIPAAASIAGHMRKRSYSLFPKTASRVPGTTLPATTYVPTEDDLKPPPSMANLVNTRHKRDSSLVSSATVQIGLRLSSVDDIPPAAATTPDNVVHTLDCPNLMKEKGMTRPQAVVFSPTTATSNGGTNVQDEPVKDARMKTLPPVPKLDTAVGVAVKVDQPLPKSQDEVLTLSSSVYTPVSGEKPAKQQEVFTLSPTVYTPPSPSKKTKQKQEEPVTLSPTVYTPSSNTPKQQQSKQEPVTLSPTVYTPPFVEPKPGTQPPPPPQLDEPITLTSAAYKQTTPTTARVKLPSPKGVGFSMPEGDIQYKHSSTAASTEKPTPEEGN</sequence>
<dbReference type="OMA" id="IWFPMRY"/>